<evidence type="ECO:0000256" key="2">
    <source>
        <dbReference type="ARBA" id="ARBA00022801"/>
    </source>
</evidence>
<dbReference type="AlphaFoldDB" id="C5L574"/>
<sequence>MWACNWPLLRTLTITRLVGPKYASGKSWRLANVPGPKAERTFCGRRVTSLVGYTNNANGVVAVSYRNEERVLVFARHGARMPVHDMTCWVGDETRYTCPTETFYGFTNSPSGGRSPAFTRIRGKEGVLPGDNCVLGQLVDAGVQMHLANGKQFGASYKTALDLDDVPSEPQVMFRSTDVPRVYQSVEAFAMGMFPDIMTEDPSNLEIIIPDSQRDTMTPSAQVCPRLNDALKVFYDSAEAKDRVERSRFERAFMGFVTGRPDDFSTENPEDMEHLYSGLYDCLTSHVCSTVPSEPKNVPLGLGTSSPLFERVEEDATFWLNNRYGTTEELRRLAYGPLIKDVLEDLSIPDRRFSLYLGHDTGPANSLTDTLQLKWMDSGNACAKYWPPFGTALILEIYSDNQARWIYNGRVTSVEAIEECRGKSLCNYESLYEYLTTVVPNKFECKGIPEPTRGGSLRG</sequence>
<keyword evidence="4" id="KW-1185">Reference proteome</keyword>
<dbReference type="Proteomes" id="UP000007800">
    <property type="component" value="Unassembled WGS sequence"/>
</dbReference>
<protein>
    <recommendedName>
        <fullName evidence="5">Prostatic acid phosphatase</fullName>
    </recommendedName>
</protein>
<dbReference type="InterPro" id="IPR029033">
    <property type="entry name" value="His_PPase_superfam"/>
</dbReference>
<dbReference type="PANTHER" id="PTHR11567:SF110">
    <property type="entry name" value="2-PHOSPHOXYLOSE PHOSPHATASE 1"/>
    <property type="match status" value="1"/>
</dbReference>
<evidence type="ECO:0008006" key="5">
    <source>
        <dbReference type="Google" id="ProtNLM"/>
    </source>
</evidence>
<dbReference type="SUPFAM" id="SSF53254">
    <property type="entry name" value="Phosphoglycerate mutase-like"/>
    <property type="match status" value="1"/>
</dbReference>
<dbReference type="InterPro" id="IPR050645">
    <property type="entry name" value="Histidine_acid_phosphatase"/>
</dbReference>
<gene>
    <name evidence="3" type="ORF">Pmar_PMAR014897</name>
</gene>
<dbReference type="InterPro" id="IPR000560">
    <property type="entry name" value="His_Pase_clade-2"/>
</dbReference>
<dbReference type="CDD" id="cd07061">
    <property type="entry name" value="HP_HAP_like"/>
    <property type="match status" value="1"/>
</dbReference>
<proteinExistence type="inferred from homology"/>
<dbReference type="PANTHER" id="PTHR11567">
    <property type="entry name" value="ACID PHOSPHATASE-RELATED"/>
    <property type="match status" value="1"/>
</dbReference>
<evidence type="ECO:0000256" key="1">
    <source>
        <dbReference type="ARBA" id="ARBA00005375"/>
    </source>
</evidence>
<evidence type="ECO:0000313" key="3">
    <source>
        <dbReference type="EMBL" id="EER08133.1"/>
    </source>
</evidence>
<dbReference type="RefSeq" id="XP_002776317.1">
    <property type="nucleotide sequence ID" value="XM_002776271.1"/>
</dbReference>
<reference evidence="3 4" key="1">
    <citation type="submission" date="2008-07" db="EMBL/GenBank/DDBJ databases">
        <authorList>
            <person name="El-Sayed N."/>
            <person name="Caler E."/>
            <person name="Inman J."/>
            <person name="Amedeo P."/>
            <person name="Hass B."/>
            <person name="Wortman J."/>
        </authorList>
    </citation>
    <scope>NUCLEOTIDE SEQUENCE [LARGE SCALE GENOMIC DNA]</scope>
    <source>
        <strain evidence="4">ATCC 50983 / TXsc</strain>
    </source>
</reference>
<dbReference type="Gene3D" id="3.40.50.1240">
    <property type="entry name" value="Phosphoglycerate mutase-like"/>
    <property type="match status" value="1"/>
</dbReference>
<comment type="similarity">
    <text evidence="1">Belongs to the histidine acid phosphatase family.</text>
</comment>
<accession>C5L574</accession>
<evidence type="ECO:0000313" key="4">
    <source>
        <dbReference type="Proteomes" id="UP000007800"/>
    </source>
</evidence>
<dbReference type="EMBL" id="GG679213">
    <property type="protein sequence ID" value="EER08133.1"/>
    <property type="molecule type" value="Genomic_DNA"/>
</dbReference>
<dbReference type="InParanoid" id="C5L574"/>
<keyword evidence="2" id="KW-0378">Hydrolase</keyword>
<organism evidence="4">
    <name type="scientific">Perkinsus marinus (strain ATCC 50983 / TXsc)</name>
    <dbReference type="NCBI Taxonomy" id="423536"/>
    <lineage>
        <taxon>Eukaryota</taxon>
        <taxon>Sar</taxon>
        <taxon>Alveolata</taxon>
        <taxon>Perkinsozoa</taxon>
        <taxon>Perkinsea</taxon>
        <taxon>Perkinsida</taxon>
        <taxon>Perkinsidae</taxon>
        <taxon>Perkinsus</taxon>
    </lineage>
</organism>
<dbReference type="OrthoDB" id="299201at2759"/>
<name>C5L574_PERM5</name>
<dbReference type="GeneID" id="9064296"/>
<dbReference type="GO" id="GO:0016791">
    <property type="term" value="F:phosphatase activity"/>
    <property type="evidence" value="ECO:0007669"/>
    <property type="project" value="TreeGrafter"/>
</dbReference>
<dbReference type="OMA" id="WECELAQ"/>
<dbReference type="Pfam" id="PF00328">
    <property type="entry name" value="His_Phos_2"/>
    <property type="match status" value="1"/>
</dbReference>